<dbReference type="EMBL" id="LVJE01000010">
    <property type="protein sequence ID" value="OAB29153.1"/>
    <property type="molecule type" value="Genomic_DNA"/>
</dbReference>
<keyword evidence="5" id="KW-0809">Transit peptide</keyword>
<keyword evidence="4" id="KW-0274">FAD</keyword>
<dbReference type="InterPro" id="IPR015904">
    <property type="entry name" value="Sulphide_quinone_reductase"/>
</dbReference>
<dbReference type="PANTHER" id="PTHR10632:SF2">
    <property type="entry name" value="SULFIDE:QUINONE OXIDOREDUCTASE, MITOCHONDRIAL"/>
    <property type="match status" value="1"/>
</dbReference>
<evidence type="ECO:0000256" key="3">
    <source>
        <dbReference type="ARBA" id="ARBA00022719"/>
    </source>
</evidence>
<dbReference type="FunFam" id="3.50.50.60:FF:000034">
    <property type="entry name" value="sulfide:quinone oxidoreductase, mitochondrial"/>
    <property type="match status" value="1"/>
</dbReference>
<comment type="caution">
    <text evidence="8">The sequence shown here is derived from an EMBL/GenBank/DDBJ whole genome shotgun (WGS) entry which is preliminary data.</text>
</comment>
<dbReference type="InterPro" id="IPR036188">
    <property type="entry name" value="FAD/NAD-bd_sf"/>
</dbReference>
<dbReference type="Gene3D" id="3.50.50.60">
    <property type="entry name" value="FAD/NAD(P)-binding domain"/>
    <property type="match status" value="2"/>
</dbReference>
<evidence type="ECO:0000256" key="6">
    <source>
        <dbReference type="ARBA" id="ARBA00023002"/>
    </source>
</evidence>
<dbReference type="Proteomes" id="UP000077164">
    <property type="component" value="Unassembled WGS sequence"/>
</dbReference>
<keyword evidence="9" id="KW-1185">Reference proteome</keyword>
<evidence type="ECO:0000313" key="9">
    <source>
        <dbReference type="Proteomes" id="UP000077164"/>
    </source>
</evidence>
<evidence type="ECO:0000256" key="1">
    <source>
        <dbReference type="ARBA" id="ARBA00001974"/>
    </source>
</evidence>
<protein>
    <submittedName>
        <fullName evidence="8">Pyridine nucleotide-disulfide oxidoreductase</fullName>
    </submittedName>
</protein>
<evidence type="ECO:0000256" key="2">
    <source>
        <dbReference type="ARBA" id="ARBA00022630"/>
    </source>
</evidence>
<feature type="domain" description="FAD/NAD(P)-binding" evidence="7">
    <location>
        <begin position="5"/>
        <end position="131"/>
    </location>
</feature>
<reference evidence="8 9" key="1">
    <citation type="submission" date="2016-03" db="EMBL/GenBank/DDBJ databases">
        <title>Draft genome sequence of Flavobacterium fryxellicola DSM 16209.</title>
        <authorList>
            <person name="Shin S.-K."/>
            <person name="Yi H."/>
        </authorList>
    </citation>
    <scope>NUCLEOTIDE SEQUENCE [LARGE SCALE GENOMIC DNA]</scope>
    <source>
        <strain evidence="8 9">DSM 16209</strain>
    </source>
</reference>
<dbReference type="OrthoDB" id="9805710at2"/>
<dbReference type="PANTHER" id="PTHR10632">
    <property type="entry name" value="SULFIDE:QUINONE OXIDOREDUCTASE"/>
    <property type="match status" value="1"/>
</dbReference>
<name>A0A167Y9I0_9FLAO</name>
<dbReference type="GO" id="GO:0070224">
    <property type="term" value="F:sulfide:quinone oxidoreductase activity"/>
    <property type="evidence" value="ECO:0007669"/>
    <property type="project" value="TreeGrafter"/>
</dbReference>
<dbReference type="STRING" id="249352.SAMN05444395_10265"/>
<dbReference type="GO" id="GO:0070221">
    <property type="term" value="P:sulfide oxidation, using sulfide:quinone oxidoreductase"/>
    <property type="evidence" value="ECO:0007669"/>
    <property type="project" value="TreeGrafter"/>
</dbReference>
<dbReference type="SUPFAM" id="SSF51905">
    <property type="entry name" value="FAD/NAD(P)-binding domain"/>
    <property type="match status" value="2"/>
</dbReference>
<proteinExistence type="predicted"/>
<organism evidence="8 9">
    <name type="scientific">Flavobacterium fryxellicola</name>
    <dbReference type="NCBI Taxonomy" id="249352"/>
    <lineage>
        <taxon>Bacteria</taxon>
        <taxon>Pseudomonadati</taxon>
        <taxon>Bacteroidota</taxon>
        <taxon>Flavobacteriia</taxon>
        <taxon>Flavobacteriales</taxon>
        <taxon>Flavobacteriaceae</taxon>
        <taxon>Flavobacterium</taxon>
    </lineage>
</organism>
<sequence length="426" mass="47441">MSNHYQILIIGGGNAGISVASQLLHKRSNLNIGIVDPSDKHYYQPAWTLVGAGIFDIKKTVRNEKEVIPKNTTWIKEAVATFHPTGNKVICNSGKEITYEYLIVCPGIQLDWNKIKGLKETLGKNNVSSNYDFNSAPYTWEMIKNFKGGMAVFTNPSTPIKCGGAPHKIMYLAVDYWRKKGVLEQCDVHYVSGSNAIFGVPEYKATLEKVIEKGNIKVHYNANTVAINGQNKTIEFETTATPSAIKESLSKSNAACYSINETTDANVNKSNTVTLNFDLCHAVPPQSAPDFIKNSPLRDATNPLGYVEIDKNTMQHIRFSNVFALGDCTNAPCSKTGAAIRKQAPVVVTNLLEVMDKKIPTAYYDGYSACPIPTQYGKLMLAEFDYTNKPQMTFPFDQAKPRWTMWILKTKILPWLYWNKILKGTA</sequence>
<dbReference type="GO" id="GO:0071949">
    <property type="term" value="F:FAD binding"/>
    <property type="evidence" value="ECO:0007669"/>
    <property type="project" value="TreeGrafter"/>
</dbReference>
<comment type="cofactor">
    <cofactor evidence="1">
        <name>FAD</name>
        <dbReference type="ChEBI" id="CHEBI:57692"/>
    </cofactor>
</comment>
<dbReference type="Pfam" id="PF07992">
    <property type="entry name" value="Pyr_redox_2"/>
    <property type="match status" value="1"/>
</dbReference>
<keyword evidence="2" id="KW-0285">Flavoprotein</keyword>
<dbReference type="GO" id="GO:0048038">
    <property type="term" value="F:quinone binding"/>
    <property type="evidence" value="ECO:0007669"/>
    <property type="project" value="UniProtKB-KW"/>
</dbReference>
<dbReference type="InterPro" id="IPR023753">
    <property type="entry name" value="FAD/NAD-binding_dom"/>
</dbReference>
<dbReference type="RefSeq" id="WP_066078697.1">
    <property type="nucleotide sequence ID" value="NZ_FRDK01000002.1"/>
</dbReference>
<evidence type="ECO:0000256" key="4">
    <source>
        <dbReference type="ARBA" id="ARBA00022827"/>
    </source>
</evidence>
<accession>A0A167Y9I0</accession>
<evidence type="ECO:0000259" key="7">
    <source>
        <dbReference type="Pfam" id="PF07992"/>
    </source>
</evidence>
<gene>
    <name evidence="8" type="ORF">FBFR_06845</name>
</gene>
<evidence type="ECO:0000313" key="8">
    <source>
        <dbReference type="EMBL" id="OAB29153.1"/>
    </source>
</evidence>
<keyword evidence="6" id="KW-0560">Oxidoreductase</keyword>
<keyword evidence="3" id="KW-0874">Quinone</keyword>
<evidence type="ECO:0000256" key="5">
    <source>
        <dbReference type="ARBA" id="ARBA00022946"/>
    </source>
</evidence>
<dbReference type="AlphaFoldDB" id="A0A167Y9I0"/>